<dbReference type="Proteomes" id="UP000598146">
    <property type="component" value="Unassembled WGS sequence"/>
</dbReference>
<dbReference type="RefSeq" id="WP_196414842.1">
    <property type="nucleotide sequence ID" value="NZ_JADQTO010000007.1"/>
</dbReference>
<dbReference type="AlphaFoldDB" id="A0A931C965"/>
<protein>
    <submittedName>
        <fullName evidence="2">Asp23/Gls24 family envelope stress response protein</fullName>
    </submittedName>
</protein>
<comment type="caution">
    <text evidence="2">The sequence shown here is derived from an EMBL/GenBank/DDBJ whole genome shotgun (WGS) entry which is preliminary data.</text>
</comment>
<organism evidence="2 3">
    <name type="scientific">Actinoplanes aureus</name>
    <dbReference type="NCBI Taxonomy" id="2792083"/>
    <lineage>
        <taxon>Bacteria</taxon>
        <taxon>Bacillati</taxon>
        <taxon>Actinomycetota</taxon>
        <taxon>Actinomycetes</taxon>
        <taxon>Micromonosporales</taxon>
        <taxon>Micromonosporaceae</taxon>
        <taxon>Actinoplanes</taxon>
    </lineage>
</organism>
<gene>
    <name evidence="2" type="ORF">I4J89_16385</name>
</gene>
<dbReference type="InterPro" id="IPR005531">
    <property type="entry name" value="Asp23"/>
</dbReference>
<dbReference type="Pfam" id="PF03780">
    <property type="entry name" value="Asp23"/>
    <property type="match status" value="1"/>
</dbReference>
<name>A0A931C965_9ACTN</name>
<keyword evidence="3" id="KW-1185">Reference proteome</keyword>
<evidence type="ECO:0000313" key="3">
    <source>
        <dbReference type="Proteomes" id="UP000598146"/>
    </source>
</evidence>
<dbReference type="EMBL" id="JADQTO010000007">
    <property type="protein sequence ID" value="MBG0563032.1"/>
    <property type="molecule type" value="Genomic_DNA"/>
</dbReference>
<evidence type="ECO:0000313" key="2">
    <source>
        <dbReference type="EMBL" id="MBG0563032.1"/>
    </source>
</evidence>
<dbReference type="PANTHER" id="PTHR34297:SF3">
    <property type="entry name" value="ALKALINE SHOCK PROTEIN 23"/>
    <property type="match status" value="1"/>
</dbReference>
<sequence>MSEATNGSTTVSSEVVEKIAVAAARAVPGVADLGGDVARFFNSVLDKVGLDEVGDASRGVSAKVAGNDVTVNVVLVIEAGRVVAEVTGEVQAKVKEALTGYGLNVLAVNVNVDDITGV</sequence>
<comment type="similarity">
    <text evidence="1">Belongs to the asp23 family.</text>
</comment>
<accession>A0A931C965</accession>
<evidence type="ECO:0000256" key="1">
    <source>
        <dbReference type="ARBA" id="ARBA00005721"/>
    </source>
</evidence>
<proteinExistence type="inferred from homology"/>
<dbReference type="PANTHER" id="PTHR34297">
    <property type="entry name" value="HYPOTHETICAL CYTOSOLIC PROTEIN-RELATED"/>
    <property type="match status" value="1"/>
</dbReference>
<reference evidence="2" key="1">
    <citation type="submission" date="2020-11" db="EMBL/GenBank/DDBJ databases">
        <title>Isolation and identification of active actinomycetes.</title>
        <authorList>
            <person name="Sun X."/>
        </authorList>
    </citation>
    <scope>NUCLEOTIDE SEQUENCE</scope>
    <source>
        <strain evidence="2">NEAU-A11</strain>
    </source>
</reference>